<keyword evidence="5" id="KW-0067">ATP-binding</keyword>
<dbReference type="SMART" id="SM00487">
    <property type="entry name" value="DEXDc"/>
    <property type="match status" value="1"/>
</dbReference>
<comment type="catalytic activity">
    <reaction evidence="9">
        <text>ATP + H2O = ADP + phosphate + H(+)</text>
        <dbReference type="Rhea" id="RHEA:13065"/>
        <dbReference type="ChEBI" id="CHEBI:15377"/>
        <dbReference type="ChEBI" id="CHEBI:15378"/>
        <dbReference type="ChEBI" id="CHEBI:30616"/>
        <dbReference type="ChEBI" id="CHEBI:43474"/>
        <dbReference type="ChEBI" id="CHEBI:456216"/>
        <dbReference type="EC" id="5.6.2.4"/>
    </reaction>
</comment>
<dbReference type="KEGG" id="ape:APE_1073"/>
<dbReference type="PROSITE" id="PS51192">
    <property type="entry name" value="HELICASE_ATP_BIND_1"/>
    <property type="match status" value="1"/>
</dbReference>
<sequence>MERELGPWRLTFRVRGWLSDEVFGEISRYARYLGRDRGYGLFRIDPERLRGNGLTLWDAIASLEDLGVAVEEDLEALKRAAEEALRVVLELRGGWVYISSRVMLKPILEEEGLSLPYDREARAYRAPPIMYPRLREAFERRGLKVEDRVFPPSSRSLPRPVRFTGELRDYQEEALEAWRKAGGRGVIVLPTGAGKTVVAIAAVAWAGVWSLIVVYTRDHVRQWIDAFRRFTDAHSLVGAYYGEEKRLAPITVTTYQTAYRHIDRLAPLFPFLVFDEAHHIPADKFKRIASASPAPYRMGLSATIEREDGRHEEVYSLVGGVVYSSSPGELTRKGYLAPFVIRRVKVELEEEEKRLYEDLKRKYRILARGRSFEKILEDARRGDPTAIEAIRVNTRMKEIVQLSESKIRAVEKLVREELSRGSKVIVFTQYRRQAEEIARRTGALLLHGGLERRVREATLAKFRALKAGALVVTTVGDEGLDIPDANVGILVSGTGSRRQFIQRLGRLLRPGEGKRAVLYEVIARGTGEELQSRRRRGRG</sequence>
<evidence type="ECO:0000259" key="10">
    <source>
        <dbReference type="PROSITE" id="PS51192"/>
    </source>
</evidence>
<dbReference type="STRING" id="272557.APE_1073"/>
<dbReference type="GO" id="GO:0003677">
    <property type="term" value="F:DNA binding"/>
    <property type="evidence" value="ECO:0007669"/>
    <property type="project" value="InterPro"/>
</dbReference>
<dbReference type="InterPro" id="IPR001650">
    <property type="entry name" value="Helicase_C-like"/>
</dbReference>
<dbReference type="GO" id="GO:0005524">
    <property type="term" value="F:ATP binding"/>
    <property type="evidence" value="ECO:0007669"/>
    <property type="project" value="UniProtKB-KW"/>
</dbReference>
<dbReference type="eggNOG" id="arCOG00874">
    <property type="taxonomic scope" value="Archaea"/>
</dbReference>
<name>Q9YD39_AERPE</name>
<dbReference type="InterPro" id="IPR032438">
    <property type="entry name" value="ERCC3_RAD25_C"/>
</dbReference>
<dbReference type="SMART" id="SM00490">
    <property type="entry name" value="HELICc"/>
    <property type="match status" value="1"/>
</dbReference>
<dbReference type="AlphaFoldDB" id="Q9YD39"/>
<dbReference type="PANTHER" id="PTHR11274">
    <property type="entry name" value="RAD25/XP-B DNA REPAIR HELICASE"/>
    <property type="match status" value="1"/>
</dbReference>
<dbReference type="PIR" id="B72707">
    <property type="entry name" value="B72707"/>
</dbReference>
<evidence type="ECO:0000256" key="1">
    <source>
        <dbReference type="ARBA" id="ARBA00006637"/>
    </source>
</evidence>
<comment type="catalytic activity">
    <reaction evidence="7">
        <text>Couples ATP hydrolysis with the unwinding of duplex DNA by translocating in the 3'-5' direction.</text>
        <dbReference type="EC" id="5.6.2.4"/>
    </reaction>
</comment>
<evidence type="ECO:0000256" key="5">
    <source>
        <dbReference type="ARBA" id="ARBA00022840"/>
    </source>
</evidence>
<protein>
    <recommendedName>
        <fullName evidence="8">DNA 3'-5' helicase</fullName>
        <ecNumber evidence="8">5.6.2.4</ecNumber>
    </recommendedName>
</protein>
<keyword evidence="2" id="KW-0547">Nucleotide-binding</keyword>
<dbReference type="RefSeq" id="WP_010866157.1">
    <property type="nucleotide sequence ID" value="NC_000854.2"/>
</dbReference>
<dbReference type="InterPro" id="IPR050615">
    <property type="entry name" value="ATP-dep_DNA_Helicase"/>
</dbReference>
<evidence type="ECO:0000256" key="6">
    <source>
        <dbReference type="ARBA" id="ARBA00023235"/>
    </source>
</evidence>
<gene>
    <name evidence="12" type="ordered locus">APE_1073</name>
</gene>
<accession>Q9YD39</accession>
<evidence type="ECO:0000256" key="3">
    <source>
        <dbReference type="ARBA" id="ARBA00022801"/>
    </source>
</evidence>
<evidence type="ECO:0000259" key="11">
    <source>
        <dbReference type="PROSITE" id="PS51194"/>
    </source>
</evidence>
<evidence type="ECO:0000313" key="13">
    <source>
        <dbReference type="Proteomes" id="UP000002518"/>
    </source>
</evidence>
<organism evidence="12 13">
    <name type="scientific">Aeropyrum pernix (strain ATCC 700893 / DSM 11879 / JCM 9820 / NBRC 100138 / K1)</name>
    <dbReference type="NCBI Taxonomy" id="272557"/>
    <lineage>
        <taxon>Archaea</taxon>
        <taxon>Thermoproteota</taxon>
        <taxon>Thermoprotei</taxon>
        <taxon>Desulfurococcales</taxon>
        <taxon>Desulfurococcaceae</taxon>
        <taxon>Aeropyrum</taxon>
    </lineage>
</organism>
<dbReference type="GO" id="GO:0016787">
    <property type="term" value="F:hydrolase activity"/>
    <property type="evidence" value="ECO:0007669"/>
    <property type="project" value="UniProtKB-KW"/>
</dbReference>
<dbReference type="Pfam" id="PF16203">
    <property type="entry name" value="ERCC3_RAD25_C"/>
    <property type="match status" value="1"/>
</dbReference>
<evidence type="ECO:0000256" key="4">
    <source>
        <dbReference type="ARBA" id="ARBA00022806"/>
    </source>
</evidence>
<dbReference type="PROSITE" id="PS51194">
    <property type="entry name" value="HELICASE_CTER"/>
    <property type="match status" value="1"/>
</dbReference>
<keyword evidence="13" id="KW-1185">Reference proteome</keyword>
<dbReference type="EnsemblBacteria" id="BAA80058">
    <property type="protein sequence ID" value="BAA80058"/>
    <property type="gene ID" value="APE_1073"/>
</dbReference>
<comment type="similarity">
    <text evidence="1">Belongs to the helicase family. RAD25/XPB subfamily.</text>
</comment>
<dbReference type="InterPro" id="IPR014001">
    <property type="entry name" value="Helicase_ATP-bd"/>
</dbReference>
<dbReference type="InterPro" id="IPR040699">
    <property type="entry name" value="XPB_DRD"/>
</dbReference>
<proteinExistence type="inferred from homology"/>
<dbReference type="GeneID" id="1445102"/>
<dbReference type="Pfam" id="PF18458">
    <property type="entry name" value="XPB_DRD"/>
    <property type="match status" value="1"/>
</dbReference>
<keyword evidence="4 12" id="KW-0347">Helicase</keyword>
<dbReference type="InterPro" id="IPR027417">
    <property type="entry name" value="P-loop_NTPase"/>
</dbReference>
<dbReference type="Pfam" id="PF04851">
    <property type="entry name" value="ResIII"/>
    <property type="match status" value="1"/>
</dbReference>
<dbReference type="SUPFAM" id="SSF52540">
    <property type="entry name" value="P-loop containing nucleoside triphosphate hydrolases"/>
    <property type="match status" value="1"/>
</dbReference>
<dbReference type="EMBL" id="BA000002">
    <property type="protein sequence ID" value="BAA80058.1"/>
    <property type="molecule type" value="Genomic_DNA"/>
</dbReference>
<dbReference type="EC" id="5.6.2.4" evidence="8"/>
<dbReference type="Proteomes" id="UP000002518">
    <property type="component" value="Chromosome"/>
</dbReference>
<evidence type="ECO:0000256" key="2">
    <source>
        <dbReference type="ARBA" id="ARBA00022741"/>
    </source>
</evidence>
<dbReference type="InterPro" id="IPR006935">
    <property type="entry name" value="Helicase/UvrB_N"/>
</dbReference>
<reference evidence="12 13" key="1">
    <citation type="journal article" date="1999" name="DNA Res.">
        <title>Complete genome sequence of an aerobic hyper-thermophilic crenarchaeon, Aeropyrum pernix K1.</title>
        <authorList>
            <person name="Kawarabayasi Y."/>
            <person name="Hino Y."/>
            <person name="Horikawa H."/>
            <person name="Yamazaki S."/>
            <person name="Haikawa Y."/>
            <person name="Jin-no K."/>
            <person name="Takahashi M."/>
            <person name="Sekine M."/>
            <person name="Baba S."/>
            <person name="Ankai A."/>
            <person name="Kosugi H."/>
            <person name="Hosoyama A."/>
            <person name="Fukui S."/>
            <person name="Nagai Y."/>
            <person name="Nishijima K."/>
            <person name="Nakazawa H."/>
            <person name="Takamiya M."/>
            <person name="Masuda S."/>
            <person name="Funahashi T."/>
            <person name="Tanaka T."/>
            <person name="Kudoh Y."/>
            <person name="Yamazaki J."/>
            <person name="Kushida N."/>
            <person name="Oguchi A."/>
            <person name="Aoki K."/>
            <person name="Kubota K."/>
            <person name="Nakamura Y."/>
            <person name="Nomura N."/>
            <person name="Sako Y."/>
            <person name="Kikuchi H."/>
        </authorList>
    </citation>
    <scope>NUCLEOTIDE SEQUENCE [LARGE SCALE GENOMIC DNA]</scope>
    <source>
        <strain evidence="13">ATCC 700893 / DSM 11879 / JCM 9820 / NBRC 100138 / K1</strain>
    </source>
</reference>
<evidence type="ECO:0000256" key="8">
    <source>
        <dbReference type="ARBA" id="ARBA00034808"/>
    </source>
</evidence>
<dbReference type="CDD" id="cd17926">
    <property type="entry name" value="DEXHc_RE"/>
    <property type="match status" value="1"/>
</dbReference>
<evidence type="ECO:0000313" key="12">
    <source>
        <dbReference type="EMBL" id="BAA80058.1"/>
    </source>
</evidence>
<keyword evidence="3" id="KW-0378">Hydrolase</keyword>
<feature type="domain" description="Helicase ATP-binding" evidence="10">
    <location>
        <begin position="176"/>
        <end position="322"/>
    </location>
</feature>
<evidence type="ECO:0000256" key="7">
    <source>
        <dbReference type="ARBA" id="ARBA00034617"/>
    </source>
</evidence>
<keyword evidence="6" id="KW-0413">Isomerase</keyword>
<feature type="domain" description="Helicase C-terminal" evidence="11">
    <location>
        <begin position="409"/>
        <end position="539"/>
    </location>
</feature>
<dbReference type="GO" id="GO:0043138">
    <property type="term" value="F:3'-5' DNA helicase activity"/>
    <property type="evidence" value="ECO:0007669"/>
    <property type="project" value="UniProtKB-EC"/>
</dbReference>
<dbReference type="Gene3D" id="3.40.50.300">
    <property type="entry name" value="P-loop containing nucleotide triphosphate hydrolases"/>
    <property type="match status" value="2"/>
</dbReference>
<evidence type="ECO:0000256" key="9">
    <source>
        <dbReference type="ARBA" id="ARBA00048988"/>
    </source>
</evidence>
<dbReference type="PANTHER" id="PTHR11274:SF0">
    <property type="entry name" value="GENERAL TRANSCRIPTION AND DNA REPAIR FACTOR IIH HELICASE SUBUNIT XPB"/>
    <property type="match status" value="1"/>
</dbReference>